<dbReference type="AlphaFoldDB" id="A0A2X0RCL8"/>
<gene>
    <name evidence="1" type="ORF">NITFAB_0964</name>
</gene>
<dbReference type="EMBL" id="LS423452">
    <property type="protein sequence ID" value="SPS05374.1"/>
    <property type="molecule type" value="Genomic_DNA"/>
</dbReference>
<accession>A0A2X0RCL8</accession>
<protein>
    <submittedName>
        <fullName evidence="1">Uncharacterized protein</fullName>
    </submittedName>
</protein>
<reference evidence="1" key="1">
    <citation type="submission" date="2018-05" db="EMBL/GenBank/DDBJ databases">
        <authorList>
            <person name="Lanie J.A."/>
            <person name="Ng W.-L."/>
            <person name="Kazmierczak K.M."/>
            <person name="Andrzejewski T.M."/>
            <person name="Davidsen T.M."/>
            <person name="Wayne K.J."/>
            <person name="Tettelin H."/>
            <person name="Glass J.I."/>
            <person name="Rusch D."/>
            <person name="Podicherti R."/>
            <person name="Tsui H.-C.T."/>
            <person name="Winkler M.E."/>
        </authorList>
    </citation>
    <scope>NUCLEOTIDE SEQUENCE</scope>
    <source>
        <strain evidence="1">KNB</strain>
    </source>
</reference>
<evidence type="ECO:0000313" key="1">
    <source>
        <dbReference type="EMBL" id="SPS05374.1"/>
    </source>
</evidence>
<organism evidence="1">
    <name type="scientific">Candidatus Nitrotoga fabula</name>
    <dbReference type="NCBI Taxonomy" id="2182327"/>
    <lineage>
        <taxon>Bacteria</taxon>
        <taxon>Pseudomonadati</taxon>
        <taxon>Pseudomonadota</taxon>
        <taxon>Betaproteobacteria</taxon>
        <taxon>Nitrosomonadales</taxon>
        <taxon>Gallionellaceae</taxon>
        <taxon>Candidatus Nitrotoga</taxon>
    </lineage>
</organism>
<proteinExistence type="predicted"/>
<name>A0A2X0RCL8_9PROT</name>
<sequence>MQGIVTTAIRYWFPGKFQCDGHIHEEGLLLNLQNAYLQKQEIFAKEVPWKISRTQITNIFQN</sequence>